<name>A0A368PTQ3_SETIT</name>
<dbReference type="AlphaFoldDB" id="A0A368PTQ3"/>
<reference evidence="1" key="2">
    <citation type="submission" date="2015-07" db="EMBL/GenBank/DDBJ databases">
        <authorList>
            <person name="Noorani M."/>
        </authorList>
    </citation>
    <scope>NUCLEOTIDE SEQUENCE</scope>
    <source>
        <strain evidence="1">Yugu1</strain>
    </source>
</reference>
<sequence>MLVPASTAHCISPTGETSGLIFISPSSLTFISPSLSPGDGRNRAAGGLGPGVASTGGGCGRWDAASAGGDRWTRLRRAAGGRGFGRNPSAVGGFGGWVRLRRAGGRRAVRGACGRAPTADGGDE</sequence>
<protein>
    <submittedName>
        <fullName evidence="1">Uncharacterized protein</fullName>
    </submittedName>
</protein>
<organism evidence="1">
    <name type="scientific">Setaria italica</name>
    <name type="common">Foxtail millet</name>
    <name type="synonym">Panicum italicum</name>
    <dbReference type="NCBI Taxonomy" id="4555"/>
    <lineage>
        <taxon>Eukaryota</taxon>
        <taxon>Viridiplantae</taxon>
        <taxon>Streptophyta</taxon>
        <taxon>Embryophyta</taxon>
        <taxon>Tracheophyta</taxon>
        <taxon>Spermatophyta</taxon>
        <taxon>Magnoliopsida</taxon>
        <taxon>Liliopsida</taxon>
        <taxon>Poales</taxon>
        <taxon>Poaceae</taxon>
        <taxon>PACMAD clade</taxon>
        <taxon>Panicoideae</taxon>
        <taxon>Panicodae</taxon>
        <taxon>Paniceae</taxon>
        <taxon>Cenchrinae</taxon>
        <taxon>Setaria</taxon>
    </lineage>
</organism>
<proteinExistence type="predicted"/>
<dbReference type="EMBL" id="CM003529">
    <property type="protein sequence ID" value="RCV09167.1"/>
    <property type="molecule type" value="Genomic_DNA"/>
</dbReference>
<gene>
    <name evidence="1" type="ORF">SETIT_2G005200v2</name>
</gene>
<reference evidence="1" key="1">
    <citation type="journal article" date="2012" name="Nat. Biotechnol.">
        <title>Reference genome sequence of the model plant Setaria.</title>
        <authorList>
            <person name="Bennetzen J.L."/>
            <person name="Schmutz J."/>
            <person name="Wang H."/>
            <person name="Percifield R."/>
            <person name="Hawkins J."/>
            <person name="Pontaroli A.C."/>
            <person name="Estep M."/>
            <person name="Feng L."/>
            <person name="Vaughn J.N."/>
            <person name="Grimwood J."/>
            <person name="Jenkins J."/>
            <person name="Barry K."/>
            <person name="Lindquist E."/>
            <person name="Hellsten U."/>
            <person name="Deshpande S."/>
            <person name="Wang X."/>
            <person name="Wu X."/>
            <person name="Mitros T."/>
            <person name="Triplett J."/>
            <person name="Yang X."/>
            <person name="Ye C.Y."/>
            <person name="Mauro-Herrera M."/>
            <person name="Wang L."/>
            <person name="Li P."/>
            <person name="Sharma M."/>
            <person name="Sharma R."/>
            <person name="Ronald P.C."/>
            <person name="Panaud O."/>
            <person name="Kellogg E.A."/>
            <person name="Brutnell T.P."/>
            <person name="Doust A.N."/>
            <person name="Tuskan G.A."/>
            <person name="Rokhsar D."/>
            <person name="Devos K.M."/>
        </authorList>
    </citation>
    <scope>NUCLEOTIDE SEQUENCE [LARGE SCALE GENOMIC DNA]</scope>
    <source>
        <strain evidence="1">Yugu1</strain>
    </source>
</reference>
<evidence type="ECO:0000313" key="1">
    <source>
        <dbReference type="EMBL" id="RCV09167.1"/>
    </source>
</evidence>
<accession>A0A368PTQ3</accession>